<dbReference type="Proteomes" id="UP001334804">
    <property type="component" value="Chromosome"/>
</dbReference>
<dbReference type="Proteomes" id="UP000199343">
    <property type="component" value="Unassembled WGS sequence"/>
</dbReference>
<keyword evidence="4" id="KW-1185">Reference proteome</keyword>
<dbReference type="AlphaFoldDB" id="A0A1C6UC99"/>
<gene>
    <name evidence="1" type="ORF">GA0070608_0888</name>
    <name evidence="2" type="ORF">OIE14_07135</name>
</gene>
<dbReference type="EMBL" id="CP109071">
    <property type="protein sequence ID" value="WSA33815.1"/>
    <property type="molecule type" value="Genomic_DNA"/>
</dbReference>
<reference evidence="2 4" key="2">
    <citation type="submission" date="2022-10" db="EMBL/GenBank/DDBJ databases">
        <title>The complete genomes of actinobacterial strains from the NBC collection.</title>
        <authorList>
            <person name="Joergensen T.S."/>
            <person name="Alvarez Arevalo M."/>
            <person name="Sterndorff E.B."/>
            <person name="Faurdal D."/>
            <person name="Vuksanovic O."/>
            <person name="Mourched A.-S."/>
            <person name="Charusanti P."/>
            <person name="Shaw S."/>
            <person name="Blin K."/>
            <person name="Weber T."/>
        </authorList>
    </citation>
    <scope>NUCLEOTIDE SEQUENCE [LARGE SCALE GENOMIC DNA]</scope>
    <source>
        <strain evidence="2 4">NBC 01809</strain>
    </source>
</reference>
<dbReference type="OrthoDB" id="4112128at2"/>
<evidence type="ECO:0000313" key="1">
    <source>
        <dbReference type="EMBL" id="SCL51647.1"/>
    </source>
</evidence>
<dbReference type="EMBL" id="FMIC01000002">
    <property type="protein sequence ID" value="SCL51647.1"/>
    <property type="molecule type" value="Genomic_DNA"/>
</dbReference>
<reference evidence="1 3" key="1">
    <citation type="submission" date="2016-06" db="EMBL/GenBank/DDBJ databases">
        <authorList>
            <person name="Kjaerup R.B."/>
            <person name="Dalgaard T.S."/>
            <person name="Juul-Madsen H.R."/>
        </authorList>
    </citation>
    <scope>NUCLEOTIDE SEQUENCE [LARGE SCALE GENOMIC DNA]</scope>
    <source>
        <strain evidence="1 3">DSM 43363</strain>
    </source>
</reference>
<protein>
    <submittedName>
        <fullName evidence="1">Uncharacterized protein</fullName>
    </submittedName>
</protein>
<organism evidence="1 3">
    <name type="scientific">Micromonospora peucetia</name>
    <dbReference type="NCBI Taxonomy" id="47871"/>
    <lineage>
        <taxon>Bacteria</taxon>
        <taxon>Bacillati</taxon>
        <taxon>Actinomycetota</taxon>
        <taxon>Actinomycetes</taxon>
        <taxon>Micromonosporales</taxon>
        <taxon>Micromonosporaceae</taxon>
        <taxon>Micromonospora</taxon>
    </lineage>
</organism>
<accession>A0A1C6UC99</accession>
<dbReference type="STRING" id="47871.GA0070608_0888"/>
<dbReference type="RefSeq" id="WP_141719407.1">
    <property type="nucleotide sequence ID" value="NZ_CP109071.1"/>
</dbReference>
<evidence type="ECO:0000313" key="3">
    <source>
        <dbReference type="Proteomes" id="UP000199343"/>
    </source>
</evidence>
<evidence type="ECO:0000313" key="2">
    <source>
        <dbReference type="EMBL" id="WSA33815.1"/>
    </source>
</evidence>
<sequence>MRIPWRKSWIPSQEQFVEKLPSSEDGLFFNATFCIRSLRRTKARGQSICAAKIGAAAIDTAKFAVSKYRLNVVELNLAEFRLNATFGEGNWLDDEDVRVQSVQVQLAVDQETIATALTYRQRVREERFADFVQRTELARLARFKDVVLSDPGSLMAYRLMRNPDNPLSPADRAEAESTIAAVSDYDPSLVWIVIAKALARIANDLTADQSSDLAASLVTLAHRYGFPEEAKVIRDAKDQLGSAASATSIYPKNDTGL</sequence>
<evidence type="ECO:0000313" key="4">
    <source>
        <dbReference type="Proteomes" id="UP001334804"/>
    </source>
</evidence>
<proteinExistence type="predicted"/>
<name>A0A1C6UC99_9ACTN</name>